<name>A0AAJ0U4D3_9GAMM</name>
<protein>
    <submittedName>
        <fullName evidence="2">Uncharacterized protein</fullName>
    </submittedName>
</protein>
<feature type="transmembrane region" description="Helical" evidence="1">
    <location>
        <begin position="98"/>
        <end position="117"/>
    </location>
</feature>
<keyword evidence="3" id="KW-1185">Reference proteome</keyword>
<feature type="transmembrane region" description="Helical" evidence="1">
    <location>
        <begin position="66"/>
        <end position="86"/>
    </location>
</feature>
<feature type="transmembrane region" description="Helical" evidence="1">
    <location>
        <begin position="129"/>
        <end position="147"/>
    </location>
</feature>
<evidence type="ECO:0000313" key="3">
    <source>
        <dbReference type="Proteomes" id="UP001296776"/>
    </source>
</evidence>
<feature type="transmembrane region" description="Helical" evidence="1">
    <location>
        <begin position="38"/>
        <end position="54"/>
    </location>
</feature>
<keyword evidence="1" id="KW-0472">Membrane</keyword>
<reference evidence="2" key="2">
    <citation type="journal article" date="2020" name="Microorganisms">
        <title>Osmotic Adaptation and Compatible Solute Biosynthesis of Phototrophic Bacteria as Revealed from Genome Analyses.</title>
        <authorList>
            <person name="Imhoff J.F."/>
            <person name="Rahn T."/>
            <person name="Kunzel S."/>
            <person name="Keller A."/>
            <person name="Neulinger S.C."/>
        </authorList>
    </citation>
    <scope>NUCLEOTIDE SEQUENCE</scope>
    <source>
        <strain evidence="2">DSM 11080</strain>
    </source>
</reference>
<dbReference type="EMBL" id="NRSJ01000017">
    <property type="protein sequence ID" value="MBK1705016.1"/>
    <property type="molecule type" value="Genomic_DNA"/>
</dbReference>
<reference evidence="2" key="1">
    <citation type="submission" date="2017-08" db="EMBL/GenBank/DDBJ databases">
        <authorList>
            <person name="Imhoff J.F."/>
            <person name="Rahn T."/>
            <person name="Kuenzel S."/>
            <person name="Neulinger S.C."/>
        </authorList>
    </citation>
    <scope>NUCLEOTIDE SEQUENCE</scope>
    <source>
        <strain evidence="2">DSM 11080</strain>
    </source>
</reference>
<accession>A0AAJ0U4D3</accession>
<gene>
    <name evidence="2" type="ORF">CKO40_10800</name>
</gene>
<keyword evidence="1" id="KW-0812">Transmembrane</keyword>
<keyword evidence="1" id="KW-1133">Transmembrane helix</keyword>
<feature type="transmembrane region" description="Helical" evidence="1">
    <location>
        <begin position="167"/>
        <end position="188"/>
    </location>
</feature>
<comment type="caution">
    <text evidence="2">The sequence shown here is derived from an EMBL/GenBank/DDBJ whole genome shotgun (WGS) entry which is preliminary data.</text>
</comment>
<organism evidence="2 3">
    <name type="scientific">Halochromatium glycolicum</name>
    <dbReference type="NCBI Taxonomy" id="85075"/>
    <lineage>
        <taxon>Bacteria</taxon>
        <taxon>Pseudomonadati</taxon>
        <taxon>Pseudomonadota</taxon>
        <taxon>Gammaproteobacteria</taxon>
        <taxon>Chromatiales</taxon>
        <taxon>Chromatiaceae</taxon>
        <taxon>Halochromatium</taxon>
    </lineage>
</organism>
<dbReference type="Proteomes" id="UP001296776">
    <property type="component" value="Unassembled WGS sequence"/>
</dbReference>
<sequence length="197" mass="21717">MAAEPWRGAARTILLAVSVAGLFPPVAALFEASMRSHLLVQMPLLAFCGGYWVYRSPPLKRWLERVDPSGYIALVVGSGWFIYWMLPISLDLATFDPGIRLLKIVTVPVCVGAALTWSWLRLGPIGRGVMLLEGWAILGRLGWVYLISPVQLCSNYLIDDQQRTGSLLLGAALISAVGIALWAVFGPFRKPHRTEQE</sequence>
<evidence type="ECO:0000256" key="1">
    <source>
        <dbReference type="SAM" id="Phobius"/>
    </source>
</evidence>
<dbReference type="AlphaFoldDB" id="A0AAJ0U4D3"/>
<proteinExistence type="predicted"/>
<dbReference type="RefSeq" id="WP_200346225.1">
    <property type="nucleotide sequence ID" value="NZ_NRSJ01000017.1"/>
</dbReference>
<evidence type="ECO:0000313" key="2">
    <source>
        <dbReference type="EMBL" id="MBK1705016.1"/>
    </source>
</evidence>